<dbReference type="RefSeq" id="WP_023860378.1">
    <property type="nucleotide sequence ID" value="NZ_AZFH01000067.1"/>
</dbReference>
<organism evidence="3 4">
    <name type="scientific">Ligilactobacillus equi DSM 15833 = JCM 10991</name>
    <dbReference type="NCBI Taxonomy" id="1423740"/>
    <lineage>
        <taxon>Bacteria</taxon>
        <taxon>Bacillati</taxon>
        <taxon>Bacillota</taxon>
        <taxon>Bacilli</taxon>
        <taxon>Lactobacillales</taxon>
        <taxon>Lactobacillaceae</taxon>
        <taxon>Ligilactobacillus</taxon>
    </lineage>
</organism>
<feature type="transmembrane region" description="Helical" evidence="2">
    <location>
        <begin position="149"/>
        <end position="170"/>
    </location>
</feature>
<gene>
    <name evidence="3" type="ORF">FC36_GL000045</name>
</gene>
<feature type="transmembrane region" description="Helical" evidence="2">
    <location>
        <begin position="182"/>
        <end position="202"/>
    </location>
</feature>
<evidence type="ECO:0000313" key="4">
    <source>
        <dbReference type="Proteomes" id="UP000051048"/>
    </source>
</evidence>
<dbReference type="PATRIC" id="fig|1423740.3.peg.49"/>
<reference evidence="3 4" key="1">
    <citation type="journal article" date="2015" name="Genome Announc.">
        <title>Expanding the biotechnology potential of lactobacilli through comparative genomics of 213 strains and associated genera.</title>
        <authorList>
            <person name="Sun Z."/>
            <person name="Harris H.M."/>
            <person name="McCann A."/>
            <person name="Guo C."/>
            <person name="Argimon S."/>
            <person name="Zhang W."/>
            <person name="Yang X."/>
            <person name="Jeffery I.B."/>
            <person name="Cooney J.C."/>
            <person name="Kagawa T.F."/>
            <person name="Liu W."/>
            <person name="Song Y."/>
            <person name="Salvetti E."/>
            <person name="Wrobel A."/>
            <person name="Rasinkangas P."/>
            <person name="Parkhill J."/>
            <person name="Rea M.C."/>
            <person name="O'Sullivan O."/>
            <person name="Ritari J."/>
            <person name="Douillard F.P."/>
            <person name="Paul Ross R."/>
            <person name="Yang R."/>
            <person name="Briner A.E."/>
            <person name="Felis G.E."/>
            <person name="de Vos W.M."/>
            <person name="Barrangou R."/>
            <person name="Klaenhammer T.R."/>
            <person name="Caufield P.W."/>
            <person name="Cui Y."/>
            <person name="Zhang H."/>
            <person name="O'Toole P.W."/>
        </authorList>
    </citation>
    <scope>NUCLEOTIDE SEQUENCE [LARGE SCALE GENOMIC DNA]</scope>
    <source>
        <strain evidence="3 4">DSM 15833</strain>
    </source>
</reference>
<dbReference type="STRING" id="1423740.FC36_GL000045"/>
<name>A0A0R1TNW1_9LACO</name>
<dbReference type="OrthoDB" id="2143285at2"/>
<dbReference type="AlphaFoldDB" id="A0A0R1TNW1"/>
<evidence type="ECO:0000256" key="1">
    <source>
        <dbReference type="SAM" id="MobiDB-lite"/>
    </source>
</evidence>
<keyword evidence="2" id="KW-0472">Membrane</keyword>
<feature type="transmembrane region" description="Helical" evidence="2">
    <location>
        <begin position="116"/>
        <end position="137"/>
    </location>
</feature>
<feature type="transmembrane region" description="Helical" evidence="2">
    <location>
        <begin position="214"/>
        <end position="233"/>
    </location>
</feature>
<evidence type="ECO:0000256" key="2">
    <source>
        <dbReference type="SAM" id="Phobius"/>
    </source>
</evidence>
<protein>
    <recommendedName>
        <fullName evidence="5">Integral membrane protein</fullName>
    </recommendedName>
</protein>
<feature type="region of interest" description="Disordered" evidence="1">
    <location>
        <begin position="1"/>
        <end position="22"/>
    </location>
</feature>
<dbReference type="Proteomes" id="UP000051048">
    <property type="component" value="Unassembled WGS sequence"/>
</dbReference>
<proteinExistence type="predicted"/>
<evidence type="ECO:0008006" key="5">
    <source>
        <dbReference type="Google" id="ProtNLM"/>
    </source>
</evidence>
<accession>A0A0R1TNW1</accession>
<evidence type="ECO:0000313" key="3">
    <source>
        <dbReference type="EMBL" id="KRL80211.1"/>
    </source>
</evidence>
<dbReference type="InterPro" id="IPR009214">
    <property type="entry name" value="DUF1129"/>
</dbReference>
<sequence length="244" mass="27435">MEDKKPRNEAAGQKQAEVRKEEVAQYTVQKQAKTSELTNKNADYMFHFQKALAKTDLPSERQAEIVAEMTAELKEKQKNGVVANKLYGPVTEKVKELVEAPAKAEANKPQPFWMTALDNGLIMLILFCVMYALLGFFDQKSINTQANGWLTLLVTSVVAGTGLAYFYTALSPEKMAASKHKWLKMFGATGALIIVWLVAYYLVMLVPTEFNRTLSPIAYTILAIIGFGVRYYLKQKLGFKRVTF</sequence>
<dbReference type="PIRSF" id="PIRSF033111">
    <property type="entry name" value="UCP033111"/>
    <property type="match status" value="1"/>
</dbReference>
<keyword evidence="2" id="KW-1133">Transmembrane helix</keyword>
<dbReference type="Pfam" id="PF06570">
    <property type="entry name" value="DUF1129"/>
    <property type="match status" value="1"/>
</dbReference>
<keyword evidence="2" id="KW-0812">Transmembrane</keyword>
<dbReference type="EMBL" id="AZFH01000067">
    <property type="protein sequence ID" value="KRL80211.1"/>
    <property type="molecule type" value="Genomic_DNA"/>
</dbReference>
<comment type="caution">
    <text evidence="3">The sequence shown here is derived from an EMBL/GenBank/DDBJ whole genome shotgun (WGS) entry which is preliminary data.</text>
</comment>